<evidence type="ECO:0000313" key="2">
    <source>
        <dbReference type="Proteomes" id="UP000002979"/>
    </source>
</evidence>
<evidence type="ECO:0000313" key="1">
    <source>
        <dbReference type="EMBL" id="EBA40191.1"/>
    </source>
</evidence>
<reference evidence="1 2" key="1">
    <citation type="submission" date="2007-01" db="EMBL/GenBank/DDBJ databases">
        <title>Draft genome sequence of Collinsella aerofaciens (ATCC 25986).</title>
        <authorList>
            <person name="Sudarsanam P."/>
            <person name="Ley R."/>
            <person name="Guruge J."/>
            <person name="Turnbaugh P.J."/>
            <person name="Mahowald M."/>
            <person name="Liep D."/>
            <person name="Gordon J."/>
        </authorList>
    </citation>
    <scope>NUCLEOTIDE SEQUENCE [LARGE SCALE GENOMIC DNA]</scope>
    <source>
        <strain evidence="2">ATCC 25986 / DSM 3979 / JCM 10188 / KCTC 3647 / NCTC 11838 / VPI 1003</strain>
    </source>
</reference>
<comment type="caution">
    <text evidence="1">The sequence shown here is derived from an EMBL/GenBank/DDBJ whole genome shotgun (WGS) entry which is preliminary data.</text>
</comment>
<dbReference type="Proteomes" id="UP000002979">
    <property type="component" value="Unassembled WGS sequence"/>
</dbReference>
<accession>A4E8H6</accession>
<dbReference type="AlphaFoldDB" id="A4E8H6"/>
<reference evidence="1 2" key="2">
    <citation type="submission" date="2007-04" db="EMBL/GenBank/DDBJ databases">
        <authorList>
            <person name="Fulton L."/>
            <person name="Clifton S."/>
            <person name="Fulton B."/>
            <person name="Xu J."/>
            <person name="Minx P."/>
            <person name="Mardis E.R."/>
            <person name="Wilson R.K."/>
        </authorList>
    </citation>
    <scope>NUCLEOTIDE SEQUENCE [LARGE SCALE GENOMIC DNA]</scope>
    <source>
        <strain evidence="2">ATCC 25986 / DSM 3979 / JCM 10188 / KCTC 3647 / NCTC 11838 / VPI 1003</strain>
    </source>
</reference>
<proteinExistence type="predicted"/>
<gene>
    <name evidence="1" type="ORF">COLAER_00715</name>
</gene>
<name>A4E8H6_COLAA</name>
<dbReference type="EMBL" id="AAVN02000002">
    <property type="protein sequence ID" value="EBA40191.1"/>
    <property type="molecule type" value="Genomic_DNA"/>
</dbReference>
<protein>
    <submittedName>
        <fullName evidence="1">Uncharacterized protein</fullName>
    </submittedName>
</protein>
<organism evidence="1 2">
    <name type="scientific">Collinsella aerofaciens (strain ATCC 25986 / DSM 3979 / JCM 10188 / KCTC 3647 / NCTC 11838 / VPI 1003)</name>
    <dbReference type="NCBI Taxonomy" id="411903"/>
    <lineage>
        <taxon>Bacteria</taxon>
        <taxon>Bacillati</taxon>
        <taxon>Actinomycetota</taxon>
        <taxon>Coriobacteriia</taxon>
        <taxon>Coriobacteriales</taxon>
        <taxon>Coriobacteriaceae</taxon>
        <taxon>Collinsella</taxon>
    </lineage>
</organism>
<sequence>MTASSNAASLSKTMAKPIYELQKVMHLTIGNHYKT</sequence>